<dbReference type="Proteomes" id="UP000198852">
    <property type="component" value="Unassembled WGS sequence"/>
</dbReference>
<dbReference type="OrthoDB" id="3694510at2"/>
<organism evidence="1 2">
    <name type="scientific">Saccharopolyspora flava</name>
    <dbReference type="NCBI Taxonomy" id="95161"/>
    <lineage>
        <taxon>Bacteria</taxon>
        <taxon>Bacillati</taxon>
        <taxon>Actinomycetota</taxon>
        <taxon>Actinomycetes</taxon>
        <taxon>Pseudonocardiales</taxon>
        <taxon>Pseudonocardiaceae</taxon>
        <taxon>Saccharopolyspora</taxon>
    </lineage>
</organism>
<name>A0A1I6U6A2_9PSEU</name>
<reference evidence="2" key="1">
    <citation type="submission" date="2016-10" db="EMBL/GenBank/DDBJ databases">
        <authorList>
            <person name="Varghese N."/>
            <person name="Submissions S."/>
        </authorList>
    </citation>
    <scope>NUCLEOTIDE SEQUENCE [LARGE SCALE GENOMIC DNA]</scope>
    <source>
        <strain evidence="2">DSM 44771</strain>
    </source>
</reference>
<dbReference type="RefSeq" id="WP_139274138.1">
    <property type="nucleotide sequence ID" value="NZ_FOZX01000009.1"/>
</dbReference>
<sequence>MTAVGLNRYGSVTGTLALNCPLCTDEVRWLEPPLLRWFCPDCAVFWRDPCEPGLREDPIRSGGAVITTAPALLGGEFA</sequence>
<dbReference type="AlphaFoldDB" id="A0A1I6U6A2"/>
<proteinExistence type="predicted"/>
<keyword evidence="2" id="KW-1185">Reference proteome</keyword>
<protein>
    <submittedName>
        <fullName evidence="1">Uncharacterized protein</fullName>
    </submittedName>
</protein>
<gene>
    <name evidence="1" type="ORF">SAMN05660874_04640</name>
</gene>
<accession>A0A1I6U6A2</accession>
<evidence type="ECO:0000313" key="2">
    <source>
        <dbReference type="Proteomes" id="UP000198852"/>
    </source>
</evidence>
<dbReference type="EMBL" id="FOZX01000009">
    <property type="protein sequence ID" value="SFS96976.1"/>
    <property type="molecule type" value="Genomic_DNA"/>
</dbReference>
<evidence type="ECO:0000313" key="1">
    <source>
        <dbReference type="EMBL" id="SFS96976.1"/>
    </source>
</evidence>